<gene>
    <name evidence="2" type="ORF">EmuJ_000751000</name>
</gene>
<protein>
    <submittedName>
        <fullName evidence="2">Uncharacterized protein</fullName>
    </submittedName>
</protein>
<keyword evidence="3" id="KW-1185">Reference proteome</keyword>
<evidence type="ECO:0000256" key="1">
    <source>
        <dbReference type="SAM" id="MobiDB-lite"/>
    </source>
</evidence>
<reference evidence="2" key="1">
    <citation type="journal article" date="2013" name="Nature">
        <title>The genomes of four tapeworm species reveal adaptations to parasitism.</title>
        <authorList>
            <person name="Tsai I.J."/>
            <person name="Zarowiecki M."/>
            <person name="Holroyd N."/>
            <person name="Garciarrubio A."/>
            <person name="Sanchez-Flores A."/>
            <person name="Brooks K.L."/>
            <person name="Tracey A."/>
            <person name="Bobes R.J."/>
            <person name="Fragoso G."/>
            <person name="Sciutto E."/>
            <person name="Aslett M."/>
            <person name="Beasley H."/>
            <person name="Bennett H.M."/>
            <person name="Cai J."/>
            <person name="Camicia F."/>
            <person name="Clark R."/>
            <person name="Cucher M."/>
            <person name="De Silva N."/>
            <person name="Day T.A."/>
            <person name="Deplazes P."/>
            <person name="Estrada K."/>
            <person name="Fernandez C."/>
            <person name="Holland P.W."/>
            <person name="Hou J."/>
            <person name="Hu S."/>
            <person name="Huckvale T."/>
            <person name="Hung S.S."/>
            <person name="Kamenetzky L."/>
            <person name="Keane J.A."/>
            <person name="Kiss F."/>
            <person name="Koziol U."/>
            <person name="Lambert O."/>
            <person name="Liu K."/>
            <person name="Luo X."/>
            <person name="Luo Y."/>
            <person name="Macchiaroli N."/>
            <person name="Nichol S."/>
            <person name="Paps J."/>
            <person name="Parkinson J."/>
            <person name="Pouchkina-Stantcheva N."/>
            <person name="Riddiford N."/>
            <person name="Rosenzvit M."/>
            <person name="Salinas G."/>
            <person name="Wasmuth J.D."/>
            <person name="Zamanian M."/>
            <person name="Zheng Y."/>
            <person name="Cai X."/>
            <person name="Soberon X."/>
            <person name="Olson P.D."/>
            <person name="Laclette J.P."/>
            <person name="Brehm K."/>
            <person name="Berriman M."/>
            <person name="Garciarrubio A."/>
            <person name="Bobes R.J."/>
            <person name="Fragoso G."/>
            <person name="Sanchez-Flores A."/>
            <person name="Estrada K."/>
            <person name="Cevallos M.A."/>
            <person name="Morett E."/>
            <person name="Gonzalez V."/>
            <person name="Portillo T."/>
            <person name="Ochoa-Leyva A."/>
            <person name="Jose M.V."/>
            <person name="Sciutto E."/>
            <person name="Landa A."/>
            <person name="Jimenez L."/>
            <person name="Valdes V."/>
            <person name="Carrero J.C."/>
            <person name="Larralde C."/>
            <person name="Morales-Montor J."/>
            <person name="Limon-Lason J."/>
            <person name="Soberon X."/>
            <person name="Laclette J.P."/>
        </authorList>
    </citation>
    <scope>NUCLEOTIDE SEQUENCE [LARGE SCALE GENOMIC DNA]</scope>
</reference>
<feature type="region of interest" description="Disordered" evidence="1">
    <location>
        <begin position="136"/>
        <end position="158"/>
    </location>
</feature>
<accession>A0A068Y654</accession>
<reference evidence="2" key="2">
    <citation type="submission" date="2015-11" db="EMBL/GenBank/DDBJ databases">
        <authorList>
            <person name="Zhang Y."/>
            <person name="Guo Z."/>
        </authorList>
    </citation>
    <scope>NUCLEOTIDE SEQUENCE</scope>
</reference>
<dbReference type="Proteomes" id="UP000017246">
    <property type="component" value="Unassembled WGS sequence"/>
</dbReference>
<dbReference type="OrthoDB" id="10338570at2759"/>
<sequence length="214" mass="23471">MGFLITLPGITLTSPPQDAKRVKVEISSIRQTHYQADASYRQSAEPALFGLNANFCACKCSRVISPPVRLPAPLAHWLPSGGLHNPNFRLLSPLHTYARMHSRTRVACQLGLEEVGKRGLKTLACARAQMVSARDECEEGGGGGGREGNTSVFAPCPSSVGRKRRRGWMNAGDLRVEGNYFCRSLFHCLRLPSFNGFPHQFVCFNLTVPPSDSE</sequence>
<dbReference type="AlphaFoldDB" id="A0A068Y654"/>
<organism evidence="2 3">
    <name type="scientific">Echinococcus multilocularis</name>
    <name type="common">Fox tapeworm</name>
    <dbReference type="NCBI Taxonomy" id="6211"/>
    <lineage>
        <taxon>Eukaryota</taxon>
        <taxon>Metazoa</taxon>
        <taxon>Spiralia</taxon>
        <taxon>Lophotrochozoa</taxon>
        <taxon>Platyhelminthes</taxon>
        <taxon>Cestoda</taxon>
        <taxon>Eucestoda</taxon>
        <taxon>Cyclophyllidea</taxon>
        <taxon>Taeniidae</taxon>
        <taxon>Echinococcus</taxon>
    </lineage>
</organism>
<proteinExistence type="predicted"/>
<dbReference type="EMBL" id="LN902841">
    <property type="protein sequence ID" value="CDS39954.1"/>
    <property type="molecule type" value="Genomic_DNA"/>
</dbReference>
<evidence type="ECO:0000313" key="3">
    <source>
        <dbReference type="Proteomes" id="UP000017246"/>
    </source>
</evidence>
<name>A0A068Y654_ECHMU</name>
<dbReference type="OMA" id="CACKCSR"/>
<evidence type="ECO:0000313" key="2">
    <source>
        <dbReference type="EMBL" id="CDS39954.1"/>
    </source>
</evidence>